<dbReference type="SUPFAM" id="SSF48403">
    <property type="entry name" value="Ankyrin repeat"/>
    <property type="match status" value="1"/>
</dbReference>
<keyword evidence="1" id="KW-0040">ANK repeat</keyword>
<keyword evidence="5" id="KW-1185">Reference proteome</keyword>
<organism evidence="4 5">
    <name type="scientific">Lophiotrema nucula</name>
    <dbReference type="NCBI Taxonomy" id="690887"/>
    <lineage>
        <taxon>Eukaryota</taxon>
        <taxon>Fungi</taxon>
        <taxon>Dikarya</taxon>
        <taxon>Ascomycota</taxon>
        <taxon>Pezizomycotina</taxon>
        <taxon>Dothideomycetes</taxon>
        <taxon>Pleosporomycetidae</taxon>
        <taxon>Pleosporales</taxon>
        <taxon>Lophiotremataceae</taxon>
        <taxon>Lophiotrema</taxon>
    </lineage>
</organism>
<evidence type="ECO:0000313" key="5">
    <source>
        <dbReference type="Proteomes" id="UP000799770"/>
    </source>
</evidence>
<feature type="compositionally biased region" description="Polar residues" evidence="2">
    <location>
        <begin position="256"/>
        <end position="269"/>
    </location>
</feature>
<protein>
    <recommendedName>
        <fullName evidence="3">Clr5 domain-containing protein</fullName>
    </recommendedName>
</protein>
<proteinExistence type="predicted"/>
<feature type="domain" description="Clr5" evidence="3">
    <location>
        <begin position="141"/>
        <end position="193"/>
    </location>
</feature>
<sequence>MNASPLDFGFNDLLSGNFDDPTHSLPLDETLSHESSWTDLLFNGGVGNGWDFQFPDIIPLTVATDVESRVESRKATENLTQTSADNAEILAPSHGDPHTSMTPPRRTRKRKTGGPAQDGHAPDQDDGGAKGRRKKNTTLRDYDWEPNKLRIIELRVTQGHTLEEVQEIMFRERGFYATRKQYMDRLKRWHLKKNSRAPERKAIVRKHRERTSNNSKRALNFWIRGVKISDAKIKRWTNDESSSKKDSECLSPAPSTPSAISCRTVSNHGSPSSTPIIPAAAPIRSSHNDRYSTSQYSLDRHVRLAHSLPSFPWRTLPARTMDPLNAFLVHNEEVSKASFAKLFTTLHIGGGDKLCEALAQEMNALLSTDSGIMASLSLLQFPRASVGPYILGTDPGWRGPLHNTIGSTTYWEWVYDAGDLDILFSVSRTVSQNLQSMTRLVARFEMVSVELVRSWHASFHFFLDRDEVDTSRTWRALHRFHWNDGPDRPSYRAARDNDVDSLGELFSSQQATPNDRCNELMSLIQVATLMGAYQATTFLLEQGATRGLHDIFWTTWIGFFERQLSGMEQYALSAADDITRCKAISQLAFKHGATIEYCPNYDIDVGNLLHLPCAYHNIGKQLLDDIVHYFLLIGCDIEYHNAKGLTPLLRAAYTKQYKLTDYLSVLIEYGANIFATDSRGRGALHIVVLGSYAVEKKDEDRTSPCKFSTIDEVLEELQRRLVVLMMAGCSPSAIDQHGCTAEDLIQDDSMRIVWNSAIEQASRSRIRSTPGLE</sequence>
<accession>A0A6A5YQ64</accession>
<feature type="compositionally biased region" description="Basic and acidic residues" evidence="2">
    <location>
        <begin position="237"/>
        <end position="248"/>
    </location>
</feature>
<dbReference type="InterPro" id="IPR002110">
    <property type="entry name" value="Ankyrin_rpt"/>
</dbReference>
<dbReference type="PROSITE" id="PS50088">
    <property type="entry name" value="ANK_REPEAT"/>
    <property type="match status" value="1"/>
</dbReference>
<evidence type="ECO:0000259" key="3">
    <source>
        <dbReference type="Pfam" id="PF14420"/>
    </source>
</evidence>
<dbReference type="PANTHER" id="PTHR38788:SF3">
    <property type="entry name" value="CLR5 DOMAIN-CONTAINING PROTEIN"/>
    <property type="match status" value="1"/>
</dbReference>
<dbReference type="InterPro" id="IPR025676">
    <property type="entry name" value="Clr5_dom"/>
</dbReference>
<feature type="region of interest" description="Disordered" evidence="2">
    <location>
        <begin position="237"/>
        <end position="274"/>
    </location>
</feature>
<dbReference type="PANTHER" id="PTHR38788">
    <property type="entry name" value="CLR5 DOMAIN-CONTAINING PROTEIN"/>
    <property type="match status" value="1"/>
</dbReference>
<name>A0A6A5YQ64_9PLEO</name>
<dbReference type="Proteomes" id="UP000799770">
    <property type="component" value="Unassembled WGS sequence"/>
</dbReference>
<dbReference type="Gene3D" id="1.25.40.20">
    <property type="entry name" value="Ankyrin repeat-containing domain"/>
    <property type="match status" value="1"/>
</dbReference>
<dbReference type="InterPro" id="IPR036770">
    <property type="entry name" value="Ankyrin_rpt-contain_sf"/>
</dbReference>
<evidence type="ECO:0000256" key="1">
    <source>
        <dbReference type="PROSITE-ProRule" id="PRU00023"/>
    </source>
</evidence>
<feature type="compositionally biased region" description="Basic and acidic residues" evidence="2">
    <location>
        <begin position="120"/>
        <end position="129"/>
    </location>
</feature>
<gene>
    <name evidence="4" type="ORF">BDV96DRAFT_651819</name>
</gene>
<evidence type="ECO:0000313" key="4">
    <source>
        <dbReference type="EMBL" id="KAF2109379.1"/>
    </source>
</evidence>
<reference evidence="4" key="1">
    <citation type="journal article" date="2020" name="Stud. Mycol.">
        <title>101 Dothideomycetes genomes: a test case for predicting lifestyles and emergence of pathogens.</title>
        <authorList>
            <person name="Haridas S."/>
            <person name="Albert R."/>
            <person name="Binder M."/>
            <person name="Bloem J."/>
            <person name="Labutti K."/>
            <person name="Salamov A."/>
            <person name="Andreopoulos B."/>
            <person name="Baker S."/>
            <person name="Barry K."/>
            <person name="Bills G."/>
            <person name="Bluhm B."/>
            <person name="Cannon C."/>
            <person name="Castanera R."/>
            <person name="Culley D."/>
            <person name="Daum C."/>
            <person name="Ezra D."/>
            <person name="Gonzalez J."/>
            <person name="Henrissat B."/>
            <person name="Kuo A."/>
            <person name="Liang C."/>
            <person name="Lipzen A."/>
            <person name="Lutzoni F."/>
            <person name="Magnuson J."/>
            <person name="Mondo S."/>
            <person name="Nolan M."/>
            <person name="Ohm R."/>
            <person name="Pangilinan J."/>
            <person name="Park H.-J."/>
            <person name="Ramirez L."/>
            <person name="Alfaro M."/>
            <person name="Sun H."/>
            <person name="Tritt A."/>
            <person name="Yoshinaga Y."/>
            <person name="Zwiers L.-H."/>
            <person name="Turgeon B."/>
            <person name="Goodwin S."/>
            <person name="Spatafora J."/>
            <person name="Crous P."/>
            <person name="Grigoriev I."/>
        </authorList>
    </citation>
    <scope>NUCLEOTIDE SEQUENCE</scope>
    <source>
        <strain evidence="4">CBS 627.86</strain>
    </source>
</reference>
<feature type="region of interest" description="Disordered" evidence="2">
    <location>
        <begin position="73"/>
        <end position="140"/>
    </location>
</feature>
<dbReference type="AlphaFoldDB" id="A0A6A5YQ64"/>
<evidence type="ECO:0000256" key="2">
    <source>
        <dbReference type="SAM" id="MobiDB-lite"/>
    </source>
</evidence>
<dbReference type="EMBL" id="ML977342">
    <property type="protein sequence ID" value="KAF2109379.1"/>
    <property type="molecule type" value="Genomic_DNA"/>
</dbReference>
<dbReference type="Pfam" id="PF14420">
    <property type="entry name" value="Clr5"/>
    <property type="match status" value="1"/>
</dbReference>
<feature type="repeat" description="ANK" evidence="1">
    <location>
        <begin position="643"/>
        <end position="678"/>
    </location>
</feature>
<dbReference type="OrthoDB" id="539213at2759"/>